<dbReference type="InterPro" id="IPR000700">
    <property type="entry name" value="PAS-assoc_C"/>
</dbReference>
<dbReference type="Pfam" id="PF00563">
    <property type="entry name" value="EAL"/>
    <property type="match status" value="1"/>
</dbReference>
<dbReference type="SUPFAM" id="SSF141868">
    <property type="entry name" value="EAL domain-like"/>
    <property type="match status" value="1"/>
</dbReference>
<accession>A0A9D9HPF5</accession>
<feature type="domain" description="EAL" evidence="2">
    <location>
        <begin position="801"/>
        <end position="1055"/>
    </location>
</feature>
<feature type="domain" description="GGDEF" evidence="3">
    <location>
        <begin position="658"/>
        <end position="792"/>
    </location>
</feature>
<organism evidence="4 5">
    <name type="scientific">Candidatus Gallitreponema excrementavium</name>
    <dbReference type="NCBI Taxonomy" id="2840840"/>
    <lineage>
        <taxon>Bacteria</taxon>
        <taxon>Pseudomonadati</taxon>
        <taxon>Spirochaetota</taxon>
        <taxon>Spirochaetia</taxon>
        <taxon>Spirochaetales</taxon>
        <taxon>Candidatus Gallitreponema</taxon>
    </lineage>
</organism>
<reference evidence="4" key="1">
    <citation type="submission" date="2020-10" db="EMBL/GenBank/DDBJ databases">
        <authorList>
            <person name="Gilroy R."/>
        </authorList>
    </citation>
    <scope>NUCLEOTIDE SEQUENCE</scope>
    <source>
        <strain evidence="4">10532</strain>
    </source>
</reference>
<protein>
    <submittedName>
        <fullName evidence="4">EAL domain-containing protein</fullName>
    </submittedName>
</protein>
<comment type="caution">
    <text evidence="4">The sequence shown here is derived from an EMBL/GenBank/DDBJ whole genome shotgun (WGS) entry which is preliminary data.</text>
</comment>
<proteinExistence type="predicted"/>
<dbReference type="InterPro" id="IPR029016">
    <property type="entry name" value="GAF-like_dom_sf"/>
</dbReference>
<sequence length="1060" mass="121474">MEIKKALNEENKNALQSLPCGIIQMEKKNNTWTPDFISDGFAAVLEADRETQQEYYYLDKVIEKILPADRPVFYSMLEKKETNVTQCRILTGKNRYLWFQVEMSFGKKDDSTETLRFVITNISKSTNHWDDVFEKTYFLQKVATYTNCTLFEYKVNIDTFFLSQDSPRFSERIIENFVKNLDESEFIQKDDKETRKIIRDYIKNSQKSITIQFKGQVRTGGEEWSEIRAEKLFSQDGTPEKIIGVILDINKTKLDELKIKEQQNYDELTQLYNLKAFNENSQKFFEDNSKPFSLLIFDIINFSEINEVLGFTFANEILATLADSIIHSIPEEGIAGRIGADIFAVLLPGTEDKNYIKKIVQTVSGSFFALIEDSTKSYNISLTCGISFFPKDGTSLEQLILSSSKALSKAKENGLLLKFFDSNKEGNIDEKEISSQLFSTLVSSKHRDKNSLDTDIIEFSLDILAQTKDLSSAISLLLRKIGKYFDLSRVAIKEKLTEAFGLMTTYEWCGNYITPTLKTPVFMSDKQWENLINKFDNDGLFISDPVPANISKEELDKLISQRGASSFIQCGFYDGTKLNGILSFEKGQFGYNWTTKEIQTIKTIAKILSVYLLKIRAYTNAQKMVDKLTNYDSITGLMRKDLFKRNTINVLKRNKSKARYGIIQMDFLNFKFLNETYGYEAGDIFLKEVGNYIKKQVYTVYASRFYSDNFVIFCSIAKDITDEQIHDSIEQSLNQFLEEQNSKYNLCNLSAVAGFAEIFYPDVPLEKTIDDAHSVRKMLKSEFTSGCKIFTKQISNELHMEAELINSVPKACKNGEFYFQLQPKVSLLTGKIEGAEALVRWKTQKGEIMQPGKFIPPLEKNGLITQIDFYLYRDVCRYIQTCFNNGYKVPVISLNVSRKHLANNDFIQQVLDLVSYYNIPPSILEFEITESVFLENSQQAINTFSELRKQGFKVSIDDFGSGYSSLNMLKDLEIDVLKLDKAFLDDNNSTGKNEVIISSMINMAKQLKITALCEGVETQNQISFLKNAGCDLVQGFYFSKPLDTGDFTEKYNKDPFYSLP</sequence>
<dbReference type="CDD" id="cd01948">
    <property type="entry name" value="EAL"/>
    <property type="match status" value="1"/>
</dbReference>
<evidence type="ECO:0000259" key="3">
    <source>
        <dbReference type="PROSITE" id="PS50887"/>
    </source>
</evidence>
<dbReference type="PROSITE" id="PS00018">
    <property type="entry name" value="EF_HAND_1"/>
    <property type="match status" value="1"/>
</dbReference>
<dbReference type="PROSITE" id="PS50113">
    <property type="entry name" value="PAC"/>
    <property type="match status" value="1"/>
</dbReference>
<dbReference type="Gene3D" id="3.20.20.450">
    <property type="entry name" value="EAL domain"/>
    <property type="match status" value="1"/>
</dbReference>
<dbReference type="InterPro" id="IPR050706">
    <property type="entry name" value="Cyclic-di-GMP_PDE-like"/>
</dbReference>
<dbReference type="InterPro" id="IPR035919">
    <property type="entry name" value="EAL_sf"/>
</dbReference>
<dbReference type="GO" id="GO:0071111">
    <property type="term" value="F:cyclic-guanylate-specific phosphodiesterase activity"/>
    <property type="evidence" value="ECO:0007669"/>
    <property type="project" value="InterPro"/>
</dbReference>
<feature type="domain" description="GGDEF" evidence="3">
    <location>
        <begin position="290"/>
        <end position="422"/>
    </location>
</feature>
<dbReference type="PROSITE" id="PS50887">
    <property type="entry name" value="GGDEF"/>
    <property type="match status" value="2"/>
</dbReference>
<dbReference type="InterPro" id="IPR043128">
    <property type="entry name" value="Rev_trsase/Diguanyl_cyclase"/>
</dbReference>
<evidence type="ECO:0000313" key="4">
    <source>
        <dbReference type="EMBL" id="MBO8457408.1"/>
    </source>
</evidence>
<dbReference type="Pfam" id="PF00990">
    <property type="entry name" value="GGDEF"/>
    <property type="match status" value="2"/>
</dbReference>
<evidence type="ECO:0000259" key="2">
    <source>
        <dbReference type="PROSITE" id="PS50883"/>
    </source>
</evidence>
<dbReference type="InterPro" id="IPR000160">
    <property type="entry name" value="GGDEF_dom"/>
</dbReference>
<dbReference type="InterPro" id="IPR018247">
    <property type="entry name" value="EF_Hand_1_Ca_BS"/>
</dbReference>
<dbReference type="InterPro" id="IPR029787">
    <property type="entry name" value="Nucleotide_cyclase"/>
</dbReference>
<dbReference type="CDD" id="cd01949">
    <property type="entry name" value="GGDEF"/>
    <property type="match status" value="1"/>
</dbReference>
<dbReference type="SUPFAM" id="SSF55073">
    <property type="entry name" value="Nucleotide cyclase"/>
    <property type="match status" value="2"/>
</dbReference>
<dbReference type="Proteomes" id="UP000823638">
    <property type="component" value="Unassembled WGS sequence"/>
</dbReference>
<feature type="domain" description="PAC" evidence="1">
    <location>
        <begin position="207"/>
        <end position="261"/>
    </location>
</feature>
<evidence type="ECO:0000313" key="5">
    <source>
        <dbReference type="Proteomes" id="UP000823638"/>
    </source>
</evidence>
<dbReference type="AlphaFoldDB" id="A0A9D9HPF5"/>
<dbReference type="PANTHER" id="PTHR33121:SF71">
    <property type="entry name" value="OXYGEN SENSOR PROTEIN DOSP"/>
    <property type="match status" value="1"/>
</dbReference>
<evidence type="ECO:0000259" key="1">
    <source>
        <dbReference type="PROSITE" id="PS50113"/>
    </source>
</evidence>
<dbReference type="Gene3D" id="3.30.450.40">
    <property type="match status" value="1"/>
</dbReference>
<gene>
    <name evidence="4" type="ORF">IAA81_04170</name>
</gene>
<dbReference type="SMART" id="SM00267">
    <property type="entry name" value="GGDEF"/>
    <property type="match status" value="2"/>
</dbReference>
<dbReference type="SMART" id="SM00052">
    <property type="entry name" value="EAL"/>
    <property type="match status" value="1"/>
</dbReference>
<dbReference type="EMBL" id="JADIMM010000059">
    <property type="protein sequence ID" value="MBO8457408.1"/>
    <property type="molecule type" value="Genomic_DNA"/>
</dbReference>
<name>A0A9D9HPF5_9SPIR</name>
<reference evidence="4" key="2">
    <citation type="journal article" date="2021" name="PeerJ">
        <title>Extensive microbial diversity within the chicken gut microbiome revealed by metagenomics and culture.</title>
        <authorList>
            <person name="Gilroy R."/>
            <person name="Ravi A."/>
            <person name="Getino M."/>
            <person name="Pursley I."/>
            <person name="Horton D.L."/>
            <person name="Alikhan N.F."/>
            <person name="Baker D."/>
            <person name="Gharbi K."/>
            <person name="Hall N."/>
            <person name="Watson M."/>
            <person name="Adriaenssens E.M."/>
            <person name="Foster-Nyarko E."/>
            <person name="Jarju S."/>
            <person name="Secka A."/>
            <person name="Antonio M."/>
            <person name="Oren A."/>
            <person name="Chaudhuri R.R."/>
            <person name="La Ragione R."/>
            <person name="Hildebrand F."/>
            <person name="Pallen M.J."/>
        </authorList>
    </citation>
    <scope>NUCLEOTIDE SEQUENCE</scope>
    <source>
        <strain evidence="4">10532</strain>
    </source>
</reference>
<dbReference type="Gene3D" id="3.30.70.270">
    <property type="match status" value="2"/>
</dbReference>
<dbReference type="InterPro" id="IPR001633">
    <property type="entry name" value="EAL_dom"/>
</dbReference>
<dbReference type="PANTHER" id="PTHR33121">
    <property type="entry name" value="CYCLIC DI-GMP PHOSPHODIESTERASE PDEF"/>
    <property type="match status" value="1"/>
</dbReference>
<dbReference type="NCBIfam" id="TIGR00254">
    <property type="entry name" value="GGDEF"/>
    <property type="match status" value="2"/>
</dbReference>
<dbReference type="PROSITE" id="PS50883">
    <property type="entry name" value="EAL"/>
    <property type="match status" value="1"/>
</dbReference>